<evidence type="ECO:0000259" key="2">
    <source>
        <dbReference type="Pfam" id="PF10551"/>
    </source>
</evidence>
<dbReference type="Pfam" id="PF03108">
    <property type="entry name" value="DBD_Tnp_Mut"/>
    <property type="match status" value="1"/>
</dbReference>
<keyword evidence="4" id="KW-1185">Reference proteome</keyword>
<evidence type="ECO:0000313" key="3">
    <source>
        <dbReference type="EnsemblPlants" id="Bo4g083530.1"/>
    </source>
</evidence>
<dbReference type="KEGG" id="boe:106338323"/>
<dbReference type="STRING" id="109376.A0A0D3BV17"/>
<dbReference type="InterPro" id="IPR018289">
    <property type="entry name" value="MULE_transposase_dom"/>
</dbReference>
<dbReference type="PANTHER" id="PTHR31973">
    <property type="entry name" value="POLYPROTEIN, PUTATIVE-RELATED"/>
    <property type="match status" value="1"/>
</dbReference>
<feature type="domain" description="MULE transposase" evidence="2">
    <location>
        <begin position="181"/>
        <end position="275"/>
    </location>
</feature>
<dbReference type="Gramene" id="Bo4g083530.1">
    <property type="protein sequence ID" value="Bo4g083530.1"/>
    <property type="gene ID" value="Bo4g083530"/>
</dbReference>
<dbReference type="eggNOG" id="ENOG502RJNC">
    <property type="taxonomic scope" value="Eukaryota"/>
</dbReference>
<dbReference type="AlphaFoldDB" id="A0A0D3BV17"/>
<reference evidence="3" key="2">
    <citation type="submission" date="2015-03" db="UniProtKB">
        <authorList>
            <consortium name="EnsemblPlants"/>
        </authorList>
    </citation>
    <scope>IDENTIFICATION</scope>
</reference>
<protein>
    <recommendedName>
        <fullName evidence="5">MULE transposase domain-containing protein</fullName>
    </recommendedName>
</protein>
<dbReference type="RefSeq" id="XP_013632787.1">
    <property type="nucleotide sequence ID" value="XM_013777333.1"/>
</dbReference>
<dbReference type="InterPro" id="IPR004332">
    <property type="entry name" value="Transposase_MuDR"/>
</dbReference>
<reference evidence="3 4" key="1">
    <citation type="journal article" date="2014" name="Genome Biol.">
        <title>Transcriptome and methylome profiling reveals relics of genome dominance in the mesopolyploid Brassica oleracea.</title>
        <authorList>
            <person name="Parkin I.A."/>
            <person name="Koh C."/>
            <person name="Tang H."/>
            <person name="Robinson S.J."/>
            <person name="Kagale S."/>
            <person name="Clarke W.E."/>
            <person name="Town C.D."/>
            <person name="Nixon J."/>
            <person name="Krishnakumar V."/>
            <person name="Bidwell S.L."/>
            <person name="Denoeud F."/>
            <person name="Belcram H."/>
            <person name="Links M.G."/>
            <person name="Just J."/>
            <person name="Clarke C."/>
            <person name="Bender T."/>
            <person name="Huebert T."/>
            <person name="Mason A.S."/>
            <person name="Pires J.C."/>
            <person name="Barker G."/>
            <person name="Moore J."/>
            <person name="Walley P.G."/>
            <person name="Manoli S."/>
            <person name="Batley J."/>
            <person name="Edwards D."/>
            <person name="Nelson M.N."/>
            <person name="Wang X."/>
            <person name="Paterson A.H."/>
            <person name="King G."/>
            <person name="Bancroft I."/>
            <person name="Chalhoub B."/>
            <person name="Sharpe A.G."/>
        </authorList>
    </citation>
    <scope>NUCLEOTIDE SEQUENCE</scope>
    <source>
        <strain evidence="3 4">cv. TO1000</strain>
    </source>
</reference>
<dbReference type="GeneID" id="106338323"/>
<name>A0A0D3BV17_BRAOL</name>
<dbReference type="Pfam" id="PF10551">
    <property type="entry name" value="MULE"/>
    <property type="match status" value="1"/>
</dbReference>
<dbReference type="Proteomes" id="UP000032141">
    <property type="component" value="Chromosome C4"/>
</dbReference>
<evidence type="ECO:0000259" key="1">
    <source>
        <dbReference type="Pfam" id="PF03108"/>
    </source>
</evidence>
<dbReference type="HOGENOM" id="CLU_006767_8_2_1"/>
<sequence length="415" mass="47598">MASHLKCFEYDVIKSDSKRYVIKCRAAKEGCKWFVRVAKLMNSDHWTVRSYIKQHRCSIVTTRTLPSRRRGTPGIVAAVFAQDYPDSLDTTAPNALIGLVHHRVVVQVSYTTSWRGKILAANKVRGSPEESYTLLNSYMHMLKQSNPGTVARVVVDEAQKFKYLFFALGASIEEFIVMRKVLIVDATHLKNVYGGVLFFATAQDPDHHHYPIAFGIADGEKEHSWVWFMEQLKSVISDVLGLVFLSYRNKSLIKAVSLVFPQAAHGYCIWHLSQNVKGHVRNNRDTCAFKFMECAHAYTEAEFLNLYNAFRMRYPRTAEYLDKSVEERKMARCYFEGDRYNVDTTNSMESFNGVISDARKLNILPMFDFIIRKMAEWFNIHRKDTAEIPPALKLVPIVETEMSKRCVDAGFLSVV</sequence>
<dbReference type="OMA" id="FGIVECE"/>
<feature type="domain" description="Transposase MuDR plant" evidence="1">
    <location>
        <begin position="8"/>
        <end position="42"/>
    </location>
</feature>
<accession>A0A0D3BV17</accession>
<evidence type="ECO:0000313" key="4">
    <source>
        <dbReference type="Proteomes" id="UP000032141"/>
    </source>
</evidence>
<dbReference type="PANTHER" id="PTHR31973:SF195">
    <property type="entry name" value="MUDR FAMILY TRANSPOSASE"/>
    <property type="match status" value="1"/>
</dbReference>
<proteinExistence type="predicted"/>
<organism evidence="3 4">
    <name type="scientific">Brassica oleracea var. oleracea</name>
    <dbReference type="NCBI Taxonomy" id="109376"/>
    <lineage>
        <taxon>Eukaryota</taxon>
        <taxon>Viridiplantae</taxon>
        <taxon>Streptophyta</taxon>
        <taxon>Embryophyta</taxon>
        <taxon>Tracheophyta</taxon>
        <taxon>Spermatophyta</taxon>
        <taxon>Magnoliopsida</taxon>
        <taxon>eudicotyledons</taxon>
        <taxon>Gunneridae</taxon>
        <taxon>Pentapetalae</taxon>
        <taxon>rosids</taxon>
        <taxon>malvids</taxon>
        <taxon>Brassicales</taxon>
        <taxon>Brassicaceae</taxon>
        <taxon>Brassiceae</taxon>
        <taxon>Brassica</taxon>
    </lineage>
</organism>
<dbReference type="EnsemblPlants" id="Bo4g083530.1">
    <property type="protein sequence ID" value="Bo4g083530.1"/>
    <property type="gene ID" value="Bo4g083530"/>
</dbReference>
<evidence type="ECO:0008006" key="5">
    <source>
        <dbReference type="Google" id="ProtNLM"/>
    </source>
</evidence>